<dbReference type="SUPFAM" id="SSF52172">
    <property type="entry name" value="CheY-like"/>
    <property type="match status" value="1"/>
</dbReference>
<geneLocation type="plasmid" evidence="11">
    <name>pdfi2</name>
</geneLocation>
<dbReference type="Gene3D" id="3.40.50.2300">
    <property type="match status" value="1"/>
</dbReference>
<dbReference type="GO" id="GO:0032993">
    <property type="term" value="C:protein-DNA complex"/>
    <property type="evidence" value="ECO:0007669"/>
    <property type="project" value="TreeGrafter"/>
</dbReference>
<accession>A0A221T2B6</accession>
<evidence type="ECO:0000259" key="8">
    <source>
        <dbReference type="PROSITE" id="PS50110"/>
    </source>
</evidence>
<dbReference type="Pfam" id="PF00072">
    <property type="entry name" value="Response_reg"/>
    <property type="match status" value="1"/>
</dbReference>
<keyword evidence="3" id="KW-0805">Transcription regulation</keyword>
<feature type="domain" description="OmpR/PhoB-type" evidence="9">
    <location>
        <begin position="126"/>
        <end position="224"/>
    </location>
</feature>
<evidence type="ECO:0000313" key="11">
    <source>
        <dbReference type="Proteomes" id="UP000259030"/>
    </source>
</evidence>
<dbReference type="EMBL" id="CP021083">
    <property type="protein sequence ID" value="ASN83029.1"/>
    <property type="molecule type" value="Genomic_DNA"/>
</dbReference>
<evidence type="ECO:0000259" key="9">
    <source>
        <dbReference type="PROSITE" id="PS51755"/>
    </source>
</evidence>
<feature type="domain" description="Response regulatory" evidence="8">
    <location>
        <begin position="4"/>
        <end position="118"/>
    </location>
</feature>
<protein>
    <submittedName>
        <fullName evidence="10">DNA-binding response regulator</fullName>
    </submittedName>
</protein>
<evidence type="ECO:0000256" key="7">
    <source>
        <dbReference type="PROSITE-ProRule" id="PRU01091"/>
    </source>
</evidence>
<dbReference type="SMART" id="SM00862">
    <property type="entry name" value="Trans_reg_C"/>
    <property type="match status" value="1"/>
</dbReference>
<feature type="DNA-binding region" description="OmpR/PhoB-type" evidence="7">
    <location>
        <begin position="126"/>
        <end position="224"/>
    </location>
</feature>
<keyword evidence="4 7" id="KW-0238">DNA-binding</keyword>
<evidence type="ECO:0000256" key="4">
    <source>
        <dbReference type="ARBA" id="ARBA00023125"/>
    </source>
</evidence>
<dbReference type="PROSITE" id="PS51755">
    <property type="entry name" value="OMPR_PHOB"/>
    <property type="match status" value="1"/>
</dbReference>
<keyword evidence="10" id="KW-0614">Plasmid</keyword>
<gene>
    <name evidence="10" type="ORF">DFI_17775</name>
</gene>
<dbReference type="RefSeq" id="WP_027462242.1">
    <property type="nucleotide sequence ID" value="NZ_CP021083.1"/>
</dbReference>
<keyword evidence="2" id="KW-0902">Two-component regulatory system</keyword>
<dbReference type="STRING" id="317577.GCA_000419625_03291"/>
<dbReference type="GO" id="GO:0006355">
    <property type="term" value="P:regulation of DNA-templated transcription"/>
    <property type="evidence" value="ECO:0007669"/>
    <property type="project" value="InterPro"/>
</dbReference>
<dbReference type="KEGG" id="dfc:DFI_17775"/>
<evidence type="ECO:0000256" key="1">
    <source>
        <dbReference type="ARBA" id="ARBA00022553"/>
    </source>
</evidence>
<dbReference type="SMART" id="SM00448">
    <property type="entry name" value="REC"/>
    <property type="match status" value="1"/>
</dbReference>
<reference evidence="10 11" key="1">
    <citation type="submission" date="2017-05" db="EMBL/GenBank/DDBJ databases">
        <title>The complete genome sequence of Deinococcus ficus isolated from the rhizosphere of the Ficus religiosa L. in Taiwan.</title>
        <authorList>
            <person name="Wu K.-M."/>
            <person name="Liao T.-L."/>
            <person name="Liu Y.-M."/>
            <person name="Young C.-C."/>
            <person name="Tsai S.-F."/>
        </authorList>
    </citation>
    <scope>NUCLEOTIDE SEQUENCE [LARGE SCALE GENOMIC DNA]</scope>
    <source>
        <strain evidence="10 11">CC-FR2-10</strain>
        <plasmid evidence="11">pdfi2</plasmid>
    </source>
</reference>
<dbReference type="CDD" id="cd00383">
    <property type="entry name" value="trans_reg_C"/>
    <property type="match status" value="1"/>
</dbReference>
<dbReference type="PANTHER" id="PTHR48111:SF28">
    <property type="entry name" value="TRANSCRIPTIONAL REGULATORY PROTEIN TCRX-RELATED"/>
    <property type="match status" value="1"/>
</dbReference>
<keyword evidence="1 6" id="KW-0597">Phosphoprotein</keyword>
<sequence length="225" mass="25098">MSTRILVIDDDPGIRRVLERGLQYEGYLVETAGDGEAGVRALRDRTPDLVILDVMLPGVDGIEVLRRVRQAGDAVPVILLTARDHPEDQVAGLEGGADDYVTKPFSFDVLLARVRIQLRRRETEVPALLRFADLTLDPAGHAVRRGEREIVLTAQEFRLLQAFMDAPERVQSKSVLLDRAWGIGYLGDPNVVETYVKQLRQKLESGGETRLIHTIRGVGYVLRHG</sequence>
<dbReference type="CDD" id="cd17574">
    <property type="entry name" value="REC_OmpR"/>
    <property type="match status" value="1"/>
</dbReference>
<name>A0A221T2B6_9DEIO</name>
<evidence type="ECO:0000313" key="10">
    <source>
        <dbReference type="EMBL" id="ASN83029.1"/>
    </source>
</evidence>
<dbReference type="InterPro" id="IPR001789">
    <property type="entry name" value="Sig_transdc_resp-reg_receiver"/>
</dbReference>
<dbReference type="InterPro" id="IPR001867">
    <property type="entry name" value="OmpR/PhoB-type_DNA-bd"/>
</dbReference>
<dbReference type="Gene3D" id="1.10.10.10">
    <property type="entry name" value="Winged helix-like DNA-binding domain superfamily/Winged helix DNA-binding domain"/>
    <property type="match status" value="1"/>
</dbReference>
<dbReference type="GO" id="GO:0005829">
    <property type="term" value="C:cytosol"/>
    <property type="evidence" value="ECO:0007669"/>
    <property type="project" value="TreeGrafter"/>
</dbReference>
<feature type="modified residue" description="4-aspartylphosphate" evidence="6">
    <location>
        <position position="53"/>
    </location>
</feature>
<proteinExistence type="predicted"/>
<organism evidence="10 11">
    <name type="scientific">Deinococcus ficus</name>
    <dbReference type="NCBI Taxonomy" id="317577"/>
    <lineage>
        <taxon>Bacteria</taxon>
        <taxon>Thermotogati</taxon>
        <taxon>Deinococcota</taxon>
        <taxon>Deinococci</taxon>
        <taxon>Deinococcales</taxon>
        <taxon>Deinococcaceae</taxon>
        <taxon>Deinococcus</taxon>
    </lineage>
</organism>
<keyword evidence="5" id="KW-0804">Transcription</keyword>
<dbReference type="AlphaFoldDB" id="A0A221T2B6"/>
<dbReference type="PANTHER" id="PTHR48111">
    <property type="entry name" value="REGULATOR OF RPOS"/>
    <property type="match status" value="1"/>
</dbReference>
<evidence type="ECO:0000256" key="2">
    <source>
        <dbReference type="ARBA" id="ARBA00023012"/>
    </source>
</evidence>
<evidence type="ECO:0000256" key="3">
    <source>
        <dbReference type="ARBA" id="ARBA00023015"/>
    </source>
</evidence>
<dbReference type="Proteomes" id="UP000259030">
    <property type="component" value="Plasmid pDFI2"/>
</dbReference>
<dbReference type="InterPro" id="IPR039420">
    <property type="entry name" value="WalR-like"/>
</dbReference>
<dbReference type="PROSITE" id="PS50110">
    <property type="entry name" value="RESPONSE_REGULATORY"/>
    <property type="match status" value="1"/>
</dbReference>
<dbReference type="GO" id="GO:0000976">
    <property type="term" value="F:transcription cis-regulatory region binding"/>
    <property type="evidence" value="ECO:0007669"/>
    <property type="project" value="TreeGrafter"/>
</dbReference>
<dbReference type="FunFam" id="1.10.10.10:FF:000005">
    <property type="entry name" value="Two-component system response regulator"/>
    <property type="match status" value="1"/>
</dbReference>
<dbReference type="Gene3D" id="6.10.250.690">
    <property type="match status" value="1"/>
</dbReference>
<dbReference type="InterPro" id="IPR036388">
    <property type="entry name" value="WH-like_DNA-bd_sf"/>
</dbReference>
<evidence type="ECO:0000256" key="5">
    <source>
        <dbReference type="ARBA" id="ARBA00023163"/>
    </source>
</evidence>
<keyword evidence="11" id="KW-1185">Reference proteome</keyword>
<dbReference type="GO" id="GO:0000156">
    <property type="term" value="F:phosphorelay response regulator activity"/>
    <property type="evidence" value="ECO:0007669"/>
    <property type="project" value="TreeGrafter"/>
</dbReference>
<evidence type="ECO:0000256" key="6">
    <source>
        <dbReference type="PROSITE-ProRule" id="PRU00169"/>
    </source>
</evidence>
<dbReference type="FunFam" id="3.40.50.2300:FF:000001">
    <property type="entry name" value="DNA-binding response regulator PhoB"/>
    <property type="match status" value="1"/>
</dbReference>
<dbReference type="Pfam" id="PF00486">
    <property type="entry name" value="Trans_reg_C"/>
    <property type="match status" value="1"/>
</dbReference>
<dbReference type="InterPro" id="IPR011006">
    <property type="entry name" value="CheY-like_superfamily"/>
</dbReference>